<dbReference type="EMBL" id="AP035884">
    <property type="protein sequence ID" value="BFP54567.1"/>
    <property type="molecule type" value="Genomic_DNA"/>
</dbReference>
<protein>
    <submittedName>
        <fullName evidence="2">Uncharacterized protein</fullName>
    </submittedName>
</protein>
<evidence type="ECO:0000313" key="2">
    <source>
        <dbReference type="EMBL" id="BFP54567.1"/>
    </source>
</evidence>
<accession>A0AB33KFC3</accession>
<dbReference type="KEGG" id="stcm:SCMC78_43740"/>
<dbReference type="AlphaFoldDB" id="A0AB33KFC3"/>
<name>A0AB33KFC3_9ACTN</name>
<organism evidence="2">
    <name type="scientific">Streptomyces sp. CMC78</name>
    <dbReference type="NCBI Taxonomy" id="3231512"/>
    <lineage>
        <taxon>Bacteria</taxon>
        <taxon>Bacillati</taxon>
        <taxon>Actinomycetota</taxon>
        <taxon>Actinomycetes</taxon>
        <taxon>Kitasatosporales</taxon>
        <taxon>Streptomycetaceae</taxon>
        <taxon>Streptomyces</taxon>
    </lineage>
</organism>
<sequence length="74" mass="8039">MDLADIDGEIQAVEGVCPAERLVESGHSDCRLHDAERTLSSEVCEVNEPYKSLGKLPQGAGVSGRRITRTEVRT</sequence>
<feature type="region of interest" description="Disordered" evidence="1">
    <location>
        <begin position="55"/>
        <end position="74"/>
    </location>
</feature>
<evidence type="ECO:0000256" key="1">
    <source>
        <dbReference type="SAM" id="MobiDB-lite"/>
    </source>
</evidence>
<reference evidence="2" key="1">
    <citation type="submission" date="2024-07" db="EMBL/GenBank/DDBJ databases">
        <title>Complete genome sequences of cellulolytic bacteria, Kitasatospora sp. CMC57 and Streptomyces sp. CMC78, isolated from Japanese agricultural soil.</title>
        <authorList>
            <person name="Hashimoto T."/>
            <person name="Ito M."/>
            <person name="Iwamoto M."/>
            <person name="Fukahori D."/>
            <person name="Shoda T."/>
            <person name="Sakoda M."/>
            <person name="Morohoshi T."/>
            <person name="Mitsuboshi M."/>
            <person name="Nishizawa T."/>
        </authorList>
    </citation>
    <scope>NUCLEOTIDE SEQUENCE</scope>
    <source>
        <strain evidence="2">CMC78</strain>
    </source>
</reference>
<gene>
    <name evidence="2" type="ORF">SCMC78_43740</name>
</gene>
<proteinExistence type="predicted"/>